<accession>A0A0E9V029</accession>
<dbReference type="AlphaFoldDB" id="A0A0E9V029"/>
<evidence type="ECO:0000313" key="1">
    <source>
        <dbReference type="EMBL" id="JAH71341.1"/>
    </source>
</evidence>
<name>A0A0E9V029_ANGAN</name>
<protein>
    <submittedName>
        <fullName evidence="1">Uncharacterized protein</fullName>
    </submittedName>
</protein>
<proteinExistence type="predicted"/>
<sequence length="18" mass="2302">MVFQVFQEYLWVHVFICI</sequence>
<organism evidence="1">
    <name type="scientific">Anguilla anguilla</name>
    <name type="common">European freshwater eel</name>
    <name type="synonym">Muraena anguilla</name>
    <dbReference type="NCBI Taxonomy" id="7936"/>
    <lineage>
        <taxon>Eukaryota</taxon>
        <taxon>Metazoa</taxon>
        <taxon>Chordata</taxon>
        <taxon>Craniata</taxon>
        <taxon>Vertebrata</taxon>
        <taxon>Euteleostomi</taxon>
        <taxon>Actinopterygii</taxon>
        <taxon>Neopterygii</taxon>
        <taxon>Teleostei</taxon>
        <taxon>Anguilliformes</taxon>
        <taxon>Anguillidae</taxon>
        <taxon>Anguilla</taxon>
    </lineage>
</organism>
<dbReference type="EMBL" id="GBXM01037236">
    <property type="protein sequence ID" value="JAH71341.1"/>
    <property type="molecule type" value="Transcribed_RNA"/>
</dbReference>
<reference evidence="1" key="1">
    <citation type="submission" date="2014-11" db="EMBL/GenBank/DDBJ databases">
        <authorList>
            <person name="Amaro Gonzalez C."/>
        </authorList>
    </citation>
    <scope>NUCLEOTIDE SEQUENCE</scope>
</reference>
<reference evidence="1" key="2">
    <citation type="journal article" date="2015" name="Fish Shellfish Immunol.">
        <title>Early steps in the European eel (Anguilla anguilla)-Vibrio vulnificus interaction in the gills: Role of the RtxA13 toxin.</title>
        <authorList>
            <person name="Callol A."/>
            <person name="Pajuelo D."/>
            <person name="Ebbesson L."/>
            <person name="Teles M."/>
            <person name="MacKenzie S."/>
            <person name="Amaro C."/>
        </authorList>
    </citation>
    <scope>NUCLEOTIDE SEQUENCE</scope>
</reference>